<dbReference type="AlphaFoldDB" id="A0A1Y0VMP9"/>
<protein>
    <submittedName>
        <fullName evidence="1">Uncharacterized protein</fullName>
    </submittedName>
</protein>
<evidence type="ECO:0000313" key="2">
    <source>
        <dbReference type="Proteomes" id="UP000196118"/>
    </source>
</evidence>
<name>A0A1Y0VMP9_PEDPE</name>
<organism evidence="1 2">
    <name type="scientific">Pediococcus pentosaceus</name>
    <dbReference type="NCBI Taxonomy" id="1255"/>
    <lineage>
        <taxon>Bacteria</taxon>
        <taxon>Bacillati</taxon>
        <taxon>Bacillota</taxon>
        <taxon>Bacilli</taxon>
        <taxon>Lactobacillales</taxon>
        <taxon>Lactobacillaceae</taxon>
        <taxon>Pediococcus</taxon>
    </lineage>
</organism>
<dbReference type="Proteomes" id="UP000196118">
    <property type="component" value="Chromosome"/>
</dbReference>
<gene>
    <name evidence="1" type="ORF">S100892_00855</name>
</gene>
<accession>A0A1Y0VMP9</accession>
<dbReference type="EMBL" id="CP021474">
    <property type="protein sequence ID" value="ARW19442.1"/>
    <property type="molecule type" value="Genomic_DNA"/>
</dbReference>
<sequence>MGGMLMNKQQELTLINQRIETLFNVSKFNTQFWIVIVNDIYDHSYNIFLVNNDEGKGNVLFQFIRLKNIH</sequence>
<proteinExistence type="predicted"/>
<evidence type="ECO:0000313" key="1">
    <source>
        <dbReference type="EMBL" id="ARW19442.1"/>
    </source>
</evidence>
<reference evidence="1 2" key="1">
    <citation type="submission" date="2017-05" db="EMBL/GenBank/DDBJ databases">
        <title>Genome sequence of Pediococcus pentosaceus strain SRCM100892.</title>
        <authorList>
            <person name="Cho S.H."/>
        </authorList>
    </citation>
    <scope>NUCLEOTIDE SEQUENCE [LARGE SCALE GENOMIC DNA]</scope>
    <source>
        <strain evidence="1 2">SRCM100892</strain>
    </source>
</reference>